<sequence>MPKQPQSQRTPSVTWRQLWLDLVPETNTMDDPAPFCWEDFKAAVVDAIPIYSPRATPKNCDATKAEIEAAQAYATAYWASDDRIKFDRAAARNQHAAGRKAVIDYFHKTRATWKIQSKIDQALEDYGINLYAIAQPDLGGIPPAERGFPLIPELIQDWFGSNVDDYESKEAAWTFFRQLLGITWQRWRKTIKRDKGSIETLEAEVERTTR</sequence>
<accession>A0A1Y2I6Y1</accession>
<dbReference type="Proteomes" id="UP000193067">
    <property type="component" value="Unassembled WGS sequence"/>
</dbReference>
<evidence type="ECO:0000313" key="1">
    <source>
        <dbReference type="EMBL" id="OSC96140.1"/>
    </source>
</evidence>
<evidence type="ECO:0000313" key="2">
    <source>
        <dbReference type="Proteomes" id="UP000193067"/>
    </source>
</evidence>
<gene>
    <name evidence="1" type="ORF">PYCCODRAFT_1429271</name>
</gene>
<feature type="non-terminal residue" evidence="1">
    <location>
        <position position="210"/>
    </location>
</feature>
<dbReference type="EMBL" id="KZ084279">
    <property type="protein sequence ID" value="OSC96140.1"/>
    <property type="molecule type" value="Genomic_DNA"/>
</dbReference>
<reference evidence="1 2" key="1">
    <citation type="journal article" date="2015" name="Biotechnol. Biofuels">
        <title>Enhanced degradation of softwood versus hardwood by the white-rot fungus Pycnoporus coccineus.</title>
        <authorList>
            <person name="Couturier M."/>
            <person name="Navarro D."/>
            <person name="Chevret D."/>
            <person name="Henrissat B."/>
            <person name="Piumi F."/>
            <person name="Ruiz-Duenas F.J."/>
            <person name="Martinez A.T."/>
            <person name="Grigoriev I.V."/>
            <person name="Riley R."/>
            <person name="Lipzen A."/>
            <person name="Berrin J.G."/>
            <person name="Master E.R."/>
            <person name="Rosso M.N."/>
        </authorList>
    </citation>
    <scope>NUCLEOTIDE SEQUENCE [LARGE SCALE GENOMIC DNA]</scope>
    <source>
        <strain evidence="1 2">BRFM310</strain>
    </source>
</reference>
<dbReference type="OrthoDB" id="10329755at2759"/>
<name>A0A1Y2I6Y1_TRAC3</name>
<dbReference type="AlphaFoldDB" id="A0A1Y2I6Y1"/>
<organism evidence="1 2">
    <name type="scientific">Trametes coccinea (strain BRFM310)</name>
    <name type="common">Pycnoporus coccineus</name>
    <dbReference type="NCBI Taxonomy" id="1353009"/>
    <lineage>
        <taxon>Eukaryota</taxon>
        <taxon>Fungi</taxon>
        <taxon>Dikarya</taxon>
        <taxon>Basidiomycota</taxon>
        <taxon>Agaricomycotina</taxon>
        <taxon>Agaricomycetes</taxon>
        <taxon>Polyporales</taxon>
        <taxon>Polyporaceae</taxon>
        <taxon>Trametes</taxon>
    </lineage>
</organism>
<proteinExistence type="predicted"/>
<keyword evidence="2" id="KW-1185">Reference proteome</keyword>
<protein>
    <submittedName>
        <fullName evidence="1">Uncharacterized protein</fullName>
    </submittedName>
</protein>